<proteinExistence type="predicted"/>
<reference evidence="4" key="1">
    <citation type="journal article" date="2020" name="Stud. Mycol.">
        <title>101 Dothideomycetes genomes: a test case for predicting lifestyles and emergence of pathogens.</title>
        <authorList>
            <person name="Haridas S."/>
            <person name="Albert R."/>
            <person name="Binder M."/>
            <person name="Bloem J."/>
            <person name="Labutti K."/>
            <person name="Salamov A."/>
            <person name="Andreopoulos B."/>
            <person name="Baker S."/>
            <person name="Barry K."/>
            <person name="Bills G."/>
            <person name="Bluhm B."/>
            <person name="Cannon C."/>
            <person name="Castanera R."/>
            <person name="Culley D."/>
            <person name="Daum C."/>
            <person name="Ezra D."/>
            <person name="Gonzalez J."/>
            <person name="Henrissat B."/>
            <person name="Kuo A."/>
            <person name="Liang C."/>
            <person name="Lipzen A."/>
            <person name="Lutzoni F."/>
            <person name="Magnuson J."/>
            <person name="Mondo S."/>
            <person name="Nolan M."/>
            <person name="Ohm R."/>
            <person name="Pangilinan J."/>
            <person name="Park H.-J."/>
            <person name="Ramirez L."/>
            <person name="Alfaro M."/>
            <person name="Sun H."/>
            <person name="Tritt A."/>
            <person name="Yoshinaga Y."/>
            <person name="Zwiers L.-H."/>
            <person name="Turgeon B."/>
            <person name="Goodwin S."/>
            <person name="Spatafora J."/>
            <person name="Crous P."/>
            <person name="Grigoriev I."/>
        </authorList>
    </citation>
    <scope>NUCLEOTIDE SEQUENCE</scope>
    <source>
        <strain evidence="4">CBS 130266</strain>
    </source>
</reference>
<evidence type="ECO:0000256" key="3">
    <source>
        <dbReference type="SAM" id="Phobius"/>
    </source>
</evidence>
<dbReference type="GO" id="GO:0015087">
    <property type="term" value="F:cobalt ion transmembrane transporter activity"/>
    <property type="evidence" value="ECO:0007669"/>
    <property type="project" value="TreeGrafter"/>
</dbReference>
<feature type="compositionally biased region" description="Polar residues" evidence="2">
    <location>
        <begin position="1"/>
        <end position="12"/>
    </location>
</feature>
<evidence type="ECO:0000256" key="2">
    <source>
        <dbReference type="SAM" id="MobiDB-lite"/>
    </source>
</evidence>
<keyword evidence="5" id="KW-1185">Reference proteome</keyword>
<organism evidence="4 5">
    <name type="scientific">Tothia fuscella</name>
    <dbReference type="NCBI Taxonomy" id="1048955"/>
    <lineage>
        <taxon>Eukaryota</taxon>
        <taxon>Fungi</taxon>
        <taxon>Dikarya</taxon>
        <taxon>Ascomycota</taxon>
        <taxon>Pezizomycotina</taxon>
        <taxon>Dothideomycetes</taxon>
        <taxon>Pleosporomycetidae</taxon>
        <taxon>Venturiales</taxon>
        <taxon>Cylindrosympodiaceae</taxon>
        <taxon>Tothia</taxon>
    </lineage>
</organism>
<keyword evidence="3" id="KW-0812">Transmembrane</keyword>
<comment type="caution">
    <text evidence="4">The sequence shown here is derived from an EMBL/GenBank/DDBJ whole genome shotgun (WGS) entry which is preliminary data.</text>
</comment>
<comment type="subcellular location">
    <subcellularLocation>
        <location evidence="1">Cell membrane</location>
        <topology evidence="1">Multi-pass membrane protein</topology>
    </subcellularLocation>
</comment>
<dbReference type="InterPro" id="IPR045861">
    <property type="entry name" value="CorA_cytoplasmic_dom"/>
</dbReference>
<feature type="region of interest" description="Disordered" evidence="2">
    <location>
        <begin position="129"/>
        <end position="168"/>
    </location>
</feature>
<dbReference type="EMBL" id="MU007052">
    <property type="protein sequence ID" value="KAF2428914.1"/>
    <property type="molecule type" value="Genomic_DNA"/>
</dbReference>
<keyword evidence="3" id="KW-1133">Transmembrane helix</keyword>
<dbReference type="SUPFAM" id="SSF143865">
    <property type="entry name" value="CorA soluble domain-like"/>
    <property type="match status" value="1"/>
</dbReference>
<dbReference type="GO" id="GO:0015095">
    <property type="term" value="F:magnesium ion transmembrane transporter activity"/>
    <property type="evidence" value="ECO:0007669"/>
    <property type="project" value="TreeGrafter"/>
</dbReference>
<dbReference type="GO" id="GO:0000287">
    <property type="term" value="F:magnesium ion binding"/>
    <property type="evidence" value="ECO:0007669"/>
    <property type="project" value="TreeGrafter"/>
</dbReference>
<protein>
    <recommendedName>
        <fullName evidence="6">ADP-ribosylation factor</fullName>
    </recommendedName>
</protein>
<evidence type="ECO:0000313" key="4">
    <source>
        <dbReference type="EMBL" id="KAF2428914.1"/>
    </source>
</evidence>
<evidence type="ECO:0000256" key="1">
    <source>
        <dbReference type="ARBA" id="ARBA00004651"/>
    </source>
</evidence>
<dbReference type="AlphaFoldDB" id="A0A9P4TW62"/>
<keyword evidence="3" id="KW-0472">Membrane</keyword>
<feature type="transmembrane region" description="Helical" evidence="3">
    <location>
        <begin position="514"/>
        <end position="534"/>
    </location>
</feature>
<evidence type="ECO:0000313" key="5">
    <source>
        <dbReference type="Proteomes" id="UP000800235"/>
    </source>
</evidence>
<gene>
    <name evidence="4" type="ORF">EJ08DRAFT_591732</name>
</gene>
<feature type="region of interest" description="Disordered" evidence="2">
    <location>
        <begin position="1"/>
        <end position="21"/>
    </location>
</feature>
<dbReference type="PANTHER" id="PTHR46494">
    <property type="entry name" value="CORA FAMILY METAL ION TRANSPORTER (EUROFUNG)"/>
    <property type="match status" value="1"/>
</dbReference>
<name>A0A9P4TW62_9PEZI</name>
<accession>A0A9P4TW62</accession>
<dbReference type="GO" id="GO:0005886">
    <property type="term" value="C:plasma membrane"/>
    <property type="evidence" value="ECO:0007669"/>
    <property type="project" value="UniProtKB-SubCell"/>
</dbReference>
<dbReference type="OrthoDB" id="5430812at2759"/>
<dbReference type="GO" id="GO:0050897">
    <property type="term" value="F:cobalt ion binding"/>
    <property type="evidence" value="ECO:0007669"/>
    <property type="project" value="TreeGrafter"/>
</dbReference>
<feature type="transmembrane region" description="Helical" evidence="3">
    <location>
        <begin position="554"/>
        <end position="577"/>
    </location>
</feature>
<feature type="compositionally biased region" description="Low complexity" evidence="2">
    <location>
        <begin position="137"/>
        <end position="149"/>
    </location>
</feature>
<sequence length="608" mass="68848">MPNTASASSSENSPERPLHPYYSTLQNPTITHSMKDLDFGPNIDTFNRLLLSSKSRNFVIDFSDDEAYAGFDLDAESLGELLNKPRPAELNTRWINLWCPVAQRDILEVVARFYDFTPRLLGFMCSPTVEGGDSERSSTGSSSRSSFFHRGGRNGRNGPNGSSSNNSTLEERIGMQNLESSQIDIVAAMNPYKFATEIWHYSTVDWGRRYVCLGYNALHNVPHHHQHNPPNSTAEDLLRDRPSGKRTWTWLLLLEDKTVLSIQEDPYPSSSHNNILTHQQQISLGIIRRNLVNVFRQCSKARHSPDEPPQIKLPLRMRLGDTEEESMHRPTDLPGLLFYYLFDDWFNTYGLIGRREHRYARELDRLRQEMLTSAQLSHVDNLHHIGRQLSTLKRLYQGYDSIIARLLEKQESTLASLKNSHILASTTANSPHINSMSSSQIHDPTTNGAEIIGVSFSSAARVRFERLRHRINLYVLSEINGCLEQKESLVMMNFNLIAIKESYSVERLTRVTLLLAKVTLIFMPVSLMTAYFSAQFKDVEFAVGTYWKWFGGTVGASIAGLMLFSFASGTVEGGIVYRPLGRRVTEICDGLFGRRGRSGGQDMRLDEG</sequence>
<dbReference type="PANTHER" id="PTHR46494:SF1">
    <property type="entry name" value="CORA FAMILY METAL ION TRANSPORTER (EUROFUNG)"/>
    <property type="match status" value="1"/>
</dbReference>
<evidence type="ECO:0008006" key="6">
    <source>
        <dbReference type="Google" id="ProtNLM"/>
    </source>
</evidence>
<dbReference type="Proteomes" id="UP000800235">
    <property type="component" value="Unassembled WGS sequence"/>
</dbReference>
<feature type="compositionally biased region" description="Low complexity" evidence="2">
    <location>
        <begin position="156"/>
        <end position="167"/>
    </location>
</feature>